<evidence type="ECO:0000313" key="2">
    <source>
        <dbReference type="EMBL" id="OQP48638.1"/>
    </source>
</evidence>
<dbReference type="Gene3D" id="3.40.1350.120">
    <property type="match status" value="1"/>
</dbReference>
<reference evidence="2 3" key="1">
    <citation type="submission" date="2016-04" db="EMBL/GenBank/DDBJ databases">
        <authorList>
            <person name="Chen L."/>
            <person name="Zhuang W."/>
            <person name="Wang G."/>
        </authorList>
    </citation>
    <scope>NUCLEOTIDE SEQUENCE [LARGE SCALE GENOMIC DNA]</scope>
    <source>
        <strain evidence="3">GR20</strain>
    </source>
</reference>
<dbReference type="EMBL" id="LWBO01000012">
    <property type="protein sequence ID" value="OQP48638.1"/>
    <property type="molecule type" value="Genomic_DNA"/>
</dbReference>
<proteinExistence type="predicted"/>
<dbReference type="RefSeq" id="WP_014221851.1">
    <property type="nucleotide sequence ID" value="NZ_LWBO01000012.1"/>
</dbReference>
<organism evidence="2 3">
    <name type="scientific">Niastella koreensis</name>
    <dbReference type="NCBI Taxonomy" id="354356"/>
    <lineage>
        <taxon>Bacteria</taxon>
        <taxon>Pseudomonadati</taxon>
        <taxon>Bacteroidota</taxon>
        <taxon>Chitinophagia</taxon>
        <taxon>Chitinophagales</taxon>
        <taxon>Chitinophagaceae</taxon>
        <taxon>Niastella</taxon>
    </lineage>
</organism>
<dbReference type="Proteomes" id="UP000192277">
    <property type="component" value="Unassembled WGS sequence"/>
</dbReference>
<evidence type="ECO:0000313" key="3">
    <source>
        <dbReference type="Proteomes" id="UP000192277"/>
    </source>
</evidence>
<comment type="caution">
    <text evidence="2">The sequence shown here is derived from an EMBL/GenBank/DDBJ whole genome shotgun (WGS) entry which is preliminary data.</text>
</comment>
<evidence type="ECO:0000259" key="1">
    <source>
        <dbReference type="Pfam" id="PF18451"/>
    </source>
</evidence>
<dbReference type="Pfam" id="PF18451">
    <property type="entry name" value="CdiA_C"/>
    <property type="match status" value="1"/>
</dbReference>
<feature type="domain" description="tRNA nuclease CdiA C-terminal" evidence="1">
    <location>
        <begin position="80"/>
        <end position="164"/>
    </location>
</feature>
<protein>
    <recommendedName>
        <fullName evidence="1">tRNA nuclease CdiA C-terminal domain-containing protein</fullName>
    </recommendedName>
</protein>
<name>A0ABX3NWL3_9BACT</name>
<gene>
    <name evidence="2" type="ORF">A4D02_08005</name>
</gene>
<keyword evidence="3" id="KW-1185">Reference proteome</keyword>
<accession>A0ABX3NWL3</accession>
<dbReference type="InterPro" id="IPR040559">
    <property type="entry name" value="CdiA_C"/>
</dbReference>
<sequence>MDYNVKIIPSKTGDYVRVYLTLSGGHIDLHPLHGKDELEENMEACVILADHGFTIEMLPLLHAEEVELRKKFLADVFCNKNPDVRINGQLIGDIKTPDKDLPISKPTISRLILSAAKQKADIAILNLCGRDYSFQEIKRGIVGALQPDRNRSILLVWVITKSGNLFTISREMIFTDSIYERLIHL</sequence>